<sequence>MTPELAISAVSTLVAIVAFVLTVTRRRHSETAALAERLAKLETKVDVFWRGVSFDAARLLHSPHPEFARRDELLERFQAQELTGAEARELGTMMSAVLKDKKAEPGQQMAASVILRYLSAWYEATEAGW</sequence>
<keyword evidence="1" id="KW-0472">Membrane</keyword>
<name>A0ABS0H4R1_9ACTN</name>
<accession>A0ABS0H4R1</accession>
<comment type="caution">
    <text evidence="2">The sequence shown here is derived from an EMBL/GenBank/DDBJ whole genome shotgun (WGS) entry which is preliminary data.</text>
</comment>
<dbReference type="EMBL" id="JADPUN010000272">
    <property type="protein sequence ID" value="MBF9133460.1"/>
    <property type="molecule type" value="Genomic_DNA"/>
</dbReference>
<feature type="transmembrane region" description="Helical" evidence="1">
    <location>
        <begin position="6"/>
        <end position="24"/>
    </location>
</feature>
<evidence type="ECO:0000313" key="3">
    <source>
        <dbReference type="Proteomes" id="UP000638560"/>
    </source>
</evidence>
<keyword evidence="1" id="KW-0812">Transmembrane</keyword>
<proteinExistence type="predicted"/>
<dbReference type="RefSeq" id="WP_196204966.1">
    <property type="nucleotide sequence ID" value="NZ_JADPUN010000272.1"/>
</dbReference>
<gene>
    <name evidence="2" type="ORF">I0C86_31545</name>
</gene>
<dbReference type="Proteomes" id="UP000638560">
    <property type="component" value="Unassembled WGS sequence"/>
</dbReference>
<keyword evidence="3" id="KW-1185">Reference proteome</keyword>
<protein>
    <submittedName>
        <fullName evidence="2">Uncharacterized protein</fullName>
    </submittedName>
</protein>
<organism evidence="2 3">
    <name type="scientific">Plantactinospora alkalitolerans</name>
    <dbReference type="NCBI Taxonomy" id="2789879"/>
    <lineage>
        <taxon>Bacteria</taxon>
        <taxon>Bacillati</taxon>
        <taxon>Actinomycetota</taxon>
        <taxon>Actinomycetes</taxon>
        <taxon>Micromonosporales</taxon>
        <taxon>Micromonosporaceae</taxon>
        <taxon>Plantactinospora</taxon>
    </lineage>
</organism>
<evidence type="ECO:0000313" key="2">
    <source>
        <dbReference type="EMBL" id="MBF9133460.1"/>
    </source>
</evidence>
<reference evidence="2 3" key="1">
    <citation type="submission" date="2020-11" db="EMBL/GenBank/DDBJ databases">
        <title>A novel isolate from a Black sea contaminated sediment with potential to produce alkanes: Plantactinospora alkalitolerans sp. nov.</title>
        <authorList>
            <person name="Carro L."/>
            <person name="Veyisoglu A."/>
            <person name="Guven K."/>
            <person name="Schumann P."/>
            <person name="Klenk H.-P."/>
            <person name="Sahin N."/>
        </authorList>
    </citation>
    <scope>NUCLEOTIDE SEQUENCE [LARGE SCALE GENOMIC DNA]</scope>
    <source>
        <strain evidence="2 3">S1510</strain>
    </source>
</reference>
<evidence type="ECO:0000256" key="1">
    <source>
        <dbReference type="SAM" id="Phobius"/>
    </source>
</evidence>
<keyword evidence="1" id="KW-1133">Transmembrane helix</keyword>